<feature type="compositionally biased region" description="Low complexity" evidence="1">
    <location>
        <begin position="7"/>
        <end position="20"/>
    </location>
</feature>
<gene>
    <name evidence="2" type="ORF">GCK32_002120</name>
</gene>
<proteinExistence type="predicted"/>
<dbReference type="InterPro" id="IPR027417">
    <property type="entry name" value="P-loop_NTPase"/>
</dbReference>
<feature type="region of interest" description="Disordered" evidence="1">
    <location>
        <begin position="87"/>
        <end position="108"/>
    </location>
</feature>
<evidence type="ECO:0000313" key="2">
    <source>
        <dbReference type="EMBL" id="KAK5974038.1"/>
    </source>
</evidence>
<dbReference type="AlphaFoldDB" id="A0AAN8FPW7"/>
<feature type="region of interest" description="Disordered" evidence="1">
    <location>
        <begin position="1"/>
        <end position="20"/>
    </location>
</feature>
<dbReference type="Proteomes" id="UP001331761">
    <property type="component" value="Unassembled WGS sequence"/>
</dbReference>
<evidence type="ECO:0000256" key="1">
    <source>
        <dbReference type="SAM" id="MobiDB-lite"/>
    </source>
</evidence>
<evidence type="ECO:0000313" key="3">
    <source>
        <dbReference type="Proteomes" id="UP001331761"/>
    </source>
</evidence>
<comment type="caution">
    <text evidence="2">The sequence shown here is derived from an EMBL/GenBank/DDBJ whole genome shotgun (WGS) entry which is preliminary data.</text>
</comment>
<name>A0AAN8FPW7_TRICO</name>
<organism evidence="2 3">
    <name type="scientific">Trichostrongylus colubriformis</name>
    <name type="common">Black scour worm</name>
    <dbReference type="NCBI Taxonomy" id="6319"/>
    <lineage>
        <taxon>Eukaryota</taxon>
        <taxon>Metazoa</taxon>
        <taxon>Ecdysozoa</taxon>
        <taxon>Nematoda</taxon>
        <taxon>Chromadorea</taxon>
        <taxon>Rhabditida</taxon>
        <taxon>Rhabditina</taxon>
        <taxon>Rhabditomorpha</taxon>
        <taxon>Strongyloidea</taxon>
        <taxon>Trichostrongylidae</taxon>
        <taxon>Trichostrongylus</taxon>
    </lineage>
</organism>
<dbReference type="EMBL" id="WIXE01014755">
    <property type="protein sequence ID" value="KAK5974038.1"/>
    <property type="molecule type" value="Genomic_DNA"/>
</dbReference>
<sequence length="257" mass="27066">MANGTISTTKSYKSSSSPTPARNQLRNAILYNGNLVGDSSAHVRVCVRLTCAATGTDPVFEILASKNLFSTLDPNAVMHANDILDQVHGGRSRPTRAQSSPPPDDMPVTLGGRRLQLRPDHPRAVRMGTENHAVMAIQAGYETGQTVVWAVIAARLAQPDQLVIATATTNVAVAQFTDALLDSTSSTACRFYGLSPTPLCRKASHSASGSSLGPARATGQVFRLPNTTEGSTSSPLPTWPSSHRDAHIAPGTDSSPV</sequence>
<reference evidence="2 3" key="1">
    <citation type="submission" date="2019-10" db="EMBL/GenBank/DDBJ databases">
        <title>Assembly and Annotation for the nematode Trichostrongylus colubriformis.</title>
        <authorList>
            <person name="Martin J."/>
        </authorList>
    </citation>
    <scope>NUCLEOTIDE SEQUENCE [LARGE SCALE GENOMIC DNA]</scope>
    <source>
        <strain evidence="2">G859</strain>
        <tissue evidence="2">Whole worm</tissue>
    </source>
</reference>
<protein>
    <submittedName>
        <fullName evidence="2">Uncharacterized protein</fullName>
    </submittedName>
</protein>
<feature type="compositionally biased region" description="Low complexity" evidence="1">
    <location>
        <begin position="231"/>
        <end position="241"/>
    </location>
</feature>
<dbReference type="Gene3D" id="3.40.50.300">
    <property type="entry name" value="P-loop containing nucleotide triphosphate hydrolases"/>
    <property type="match status" value="1"/>
</dbReference>
<feature type="region of interest" description="Disordered" evidence="1">
    <location>
        <begin position="225"/>
        <end position="257"/>
    </location>
</feature>
<keyword evidence="3" id="KW-1185">Reference proteome</keyword>
<accession>A0AAN8FPW7</accession>